<dbReference type="FunFam" id="1.10.287.1260:FF:000002">
    <property type="entry name" value="Potassium efflux system KefA"/>
    <property type="match status" value="1"/>
</dbReference>
<dbReference type="SUPFAM" id="SSF82861">
    <property type="entry name" value="Mechanosensitive channel protein MscS (YggB), transmembrane region"/>
    <property type="match status" value="1"/>
</dbReference>
<feature type="transmembrane region" description="Helical" evidence="10">
    <location>
        <begin position="534"/>
        <end position="559"/>
    </location>
</feature>
<feature type="transmembrane region" description="Helical" evidence="10">
    <location>
        <begin position="708"/>
        <end position="727"/>
    </location>
</feature>
<dbReference type="Pfam" id="PF12795">
    <property type="entry name" value="MscS_porin"/>
    <property type="match status" value="1"/>
</dbReference>
<evidence type="ECO:0000313" key="17">
    <source>
        <dbReference type="EMBL" id="SDW72361.1"/>
    </source>
</evidence>
<evidence type="ECO:0000256" key="2">
    <source>
        <dbReference type="ARBA" id="ARBA00008017"/>
    </source>
</evidence>
<feature type="transmembrane region" description="Helical" evidence="10">
    <location>
        <begin position="641"/>
        <end position="659"/>
    </location>
</feature>
<evidence type="ECO:0000256" key="4">
    <source>
        <dbReference type="ARBA" id="ARBA00022692"/>
    </source>
</evidence>
<dbReference type="Pfam" id="PF12794">
    <property type="entry name" value="MscS_TM"/>
    <property type="match status" value="1"/>
</dbReference>
<dbReference type="InterPro" id="IPR052702">
    <property type="entry name" value="MscS-like_channel"/>
</dbReference>
<dbReference type="EMBL" id="FNNU01000002">
    <property type="protein sequence ID" value="SDW72361.1"/>
    <property type="molecule type" value="Genomic_DNA"/>
</dbReference>
<evidence type="ECO:0000259" key="16">
    <source>
        <dbReference type="Pfam" id="PF21088"/>
    </source>
</evidence>
<evidence type="ECO:0000259" key="12">
    <source>
        <dbReference type="Pfam" id="PF00924"/>
    </source>
</evidence>
<evidence type="ECO:0000256" key="6">
    <source>
        <dbReference type="ARBA" id="ARBA00022989"/>
    </source>
</evidence>
<feature type="transmembrane region" description="Helical" evidence="10">
    <location>
        <begin position="867"/>
        <end position="888"/>
    </location>
</feature>
<feature type="compositionally biased region" description="Polar residues" evidence="9">
    <location>
        <begin position="154"/>
        <end position="170"/>
    </location>
</feature>
<keyword evidence="5 11" id="KW-0732">Signal</keyword>
<reference evidence="18" key="1">
    <citation type="submission" date="2016-10" db="EMBL/GenBank/DDBJ databases">
        <authorList>
            <person name="Varghese N."/>
            <person name="Submissions S."/>
        </authorList>
    </citation>
    <scope>NUCLEOTIDE SEQUENCE [LARGE SCALE GENOMIC DNA]</scope>
    <source>
        <strain evidence="18">NRRL B-59562</strain>
    </source>
</reference>
<dbReference type="OrthoDB" id="9799209at2"/>
<accession>A0A1H2VVW3</accession>
<dbReference type="Gene3D" id="1.10.287.1260">
    <property type="match status" value="1"/>
</dbReference>
<dbReference type="RefSeq" id="WP_090225735.1">
    <property type="nucleotide sequence ID" value="NZ_FNNU01000002.1"/>
</dbReference>
<comment type="similarity">
    <text evidence="2">Belongs to the MscS (TC 1.A.23) family.</text>
</comment>
<feature type="domain" description="Mechanosensitive ion channel MscS" evidence="12">
    <location>
        <begin position="909"/>
        <end position="974"/>
    </location>
</feature>
<dbReference type="PANTHER" id="PTHR30347:SF1">
    <property type="entry name" value="MECHANOSENSITIVE CHANNEL MSCK"/>
    <property type="match status" value="1"/>
</dbReference>
<dbReference type="AlphaFoldDB" id="A0A1H2VVW3"/>
<dbReference type="GO" id="GO:0005886">
    <property type="term" value="C:plasma membrane"/>
    <property type="evidence" value="ECO:0007669"/>
    <property type="project" value="UniProtKB-SubCell"/>
</dbReference>
<proteinExistence type="inferred from homology"/>
<dbReference type="PROSITE" id="PS01246">
    <property type="entry name" value="UPF0003"/>
    <property type="match status" value="1"/>
</dbReference>
<evidence type="ECO:0000256" key="5">
    <source>
        <dbReference type="ARBA" id="ARBA00022729"/>
    </source>
</evidence>
<evidence type="ECO:0000256" key="9">
    <source>
        <dbReference type="SAM" id="MobiDB-lite"/>
    </source>
</evidence>
<feature type="domain" description="Mechanosensitive ion channel transmembrane helices 2/3" evidence="16">
    <location>
        <begin position="866"/>
        <end position="907"/>
    </location>
</feature>
<feature type="chain" id="PRO_5017364971" evidence="11">
    <location>
        <begin position="25"/>
        <end position="1105"/>
    </location>
</feature>
<dbReference type="Pfam" id="PF00924">
    <property type="entry name" value="MS_channel_2nd"/>
    <property type="match status" value="1"/>
</dbReference>
<sequence>MSFLRCLPFALLLGFCLSVSPSYAEPPSRDAVQQNLDGLAQRKLAEADQAAVQQALERTLSLLDQRATTQQALASLKQQLAEAPRLIATSQHQLAQLKASTPVDIARRYAASKVPEIEQLIAERSNQLNEWQKASTAANSLIITSQTRPERAQTEISSNQTRSQEISSALKTGKLDGKPLIPESRGMLEAELAQLDVQTQLRRQEMAGNSLLQDLGNAQRDLLQERIARLEKEILDLQQLISDKRREQSEQTVAAQSAEAQKLSPDSLLAQESSENLQLSDYLLKATDRLSELNRLNLEARQKLDNLTQADQALEEQINVLKGSLLLSKILYQQQQALPKVKTDSNLADEIADLRLYQFELNQRREKLGRPTEYVNRLLAAQPPEQVTPELRQSLQGIADTRAELLAQLNTELNSLLNEAINLQLNQKQLQDTAKSLRATLEEQMFWIPSNQPLGLDWLRLAPSYLQSQVARVPWSSLTQELLAGLGSRPWVFIPLLLGIGVLLWRRRFIHQKLQKLHADIGHYKDDSQLHTPLAVFLYILLALPGSLFLMLCGLALRYDARGQNAALGSALIQMAEAWLVFYTAYRVLDSGGLAELHFRWARRQVSFLRAQMRKLGVVVMALLAVVSIAEVQPETLAEDVIGIVVVLVCYALMAWLLGKTLLSGPRKKAVNLIIGVAIIALPIALILAVGFGYYYTALRLSDRLIDTLYLVMIWILLEAMSVRWLSVAARRLAYQRALAKRQSQAKEGLEGEILEEPTLDIEQINQQSLRLIRVALLGVFFVALYWVWADLLGVFAYLDNITLYTYASGTGASAVQTPITLLNLLSALILFAITVVLAGNLPGLLEVLVLSRLSLAQGSAYATTTLLSYAIAGLGFVITLSTLGVSWDRLQWLVAALSVGIGFGMQAIFANFISGLILLFERPIRIGDLITIGSITGTVNRIRIRATHITDGDRKAVIVPNQILLTSQVINWTLTDTITRIVLTYNVNRGSDLALVRKLLIQATQENTRVLRDPAPTVQLTVYGATTLDHELKIYVRDLGDRGPATDELNRRIDQLFRENNINVAGVPQMDVFLNNRDGTQKKICSAAAQPAADETPADPPAKP</sequence>
<dbReference type="InterPro" id="IPR023408">
    <property type="entry name" value="MscS_beta-dom_sf"/>
</dbReference>
<dbReference type="InterPro" id="IPR049142">
    <property type="entry name" value="MS_channel_1st"/>
</dbReference>
<feature type="transmembrane region" description="Helical" evidence="10">
    <location>
        <begin position="671"/>
        <end position="696"/>
    </location>
</feature>
<evidence type="ECO:0000313" key="18">
    <source>
        <dbReference type="Proteomes" id="UP000243778"/>
    </source>
</evidence>
<dbReference type="SUPFAM" id="SSF50182">
    <property type="entry name" value="Sm-like ribonucleoproteins"/>
    <property type="match status" value="1"/>
</dbReference>
<dbReference type="Gene3D" id="3.30.70.100">
    <property type="match status" value="1"/>
</dbReference>
<feature type="transmembrane region" description="Helical" evidence="10">
    <location>
        <begin position="607"/>
        <end position="629"/>
    </location>
</feature>
<feature type="signal peptide" evidence="11">
    <location>
        <begin position="1"/>
        <end position="24"/>
    </location>
</feature>
<dbReference type="NCBIfam" id="NF008438">
    <property type="entry name" value="PRK11281.1"/>
    <property type="match status" value="1"/>
</dbReference>
<keyword evidence="18" id="KW-1185">Reference proteome</keyword>
<dbReference type="InterPro" id="IPR010920">
    <property type="entry name" value="LSM_dom_sf"/>
</dbReference>
<evidence type="ECO:0000256" key="11">
    <source>
        <dbReference type="SAM" id="SignalP"/>
    </source>
</evidence>
<name>A0A1H2VVW3_9PSED</name>
<dbReference type="GO" id="GO:0008381">
    <property type="term" value="F:mechanosensitive monoatomic ion channel activity"/>
    <property type="evidence" value="ECO:0007669"/>
    <property type="project" value="UniProtKB-ARBA"/>
</dbReference>
<keyword evidence="4 10" id="KW-0812">Transmembrane</keyword>
<keyword evidence="7 10" id="KW-0472">Membrane</keyword>
<keyword evidence="8" id="KW-0175">Coiled coil</keyword>
<dbReference type="InterPro" id="IPR006685">
    <property type="entry name" value="MscS_channel_2nd"/>
</dbReference>
<gene>
    <name evidence="17" type="ORF">SAMN05216287_1357</name>
</gene>
<dbReference type="Pfam" id="PF21088">
    <property type="entry name" value="MS_channel_1st"/>
    <property type="match status" value="1"/>
</dbReference>
<dbReference type="Proteomes" id="UP000243778">
    <property type="component" value="Unassembled WGS sequence"/>
</dbReference>
<feature type="transmembrane region" description="Helical" evidence="10">
    <location>
        <begin position="894"/>
        <end position="921"/>
    </location>
</feature>
<dbReference type="SUPFAM" id="SSF82689">
    <property type="entry name" value="Mechanosensitive channel protein MscS (YggB), C-terminal domain"/>
    <property type="match status" value="1"/>
</dbReference>
<evidence type="ECO:0000256" key="10">
    <source>
        <dbReference type="SAM" id="Phobius"/>
    </source>
</evidence>
<protein>
    <submittedName>
        <fullName evidence="17">Potassium efflux system protein</fullName>
    </submittedName>
</protein>
<dbReference type="InterPro" id="IPR024393">
    <property type="entry name" value="MscS_porin"/>
</dbReference>
<dbReference type="GO" id="GO:0009992">
    <property type="term" value="P:intracellular water homeostasis"/>
    <property type="evidence" value="ECO:0007669"/>
    <property type="project" value="TreeGrafter"/>
</dbReference>
<evidence type="ECO:0000259" key="13">
    <source>
        <dbReference type="Pfam" id="PF12794"/>
    </source>
</evidence>
<comment type="subcellular location">
    <subcellularLocation>
        <location evidence="1">Cell membrane</location>
        <topology evidence="1">Multi-pass membrane protein</topology>
    </subcellularLocation>
</comment>
<dbReference type="STRING" id="1007099.SAMN05216287_1357"/>
<dbReference type="Gene3D" id="2.30.30.60">
    <property type="match status" value="1"/>
</dbReference>
<dbReference type="InterPro" id="IPR025692">
    <property type="entry name" value="MscS_IM_dom1"/>
</dbReference>
<evidence type="ECO:0000256" key="3">
    <source>
        <dbReference type="ARBA" id="ARBA00022475"/>
    </source>
</evidence>
<evidence type="ECO:0000256" key="1">
    <source>
        <dbReference type="ARBA" id="ARBA00004651"/>
    </source>
</evidence>
<organism evidence="17 18">
    <name type="scientific">Pseudomonas kuykendallii</name>
    <dbReference type="NCBI Taxonomy" id="1007099"/>
    <lineage>
        <taxon>Bacteria</taxon>
        <taxon>Pseudomonadati</taxon>
        <taxon>Pseudomonadota</taxon>
        <taxon>Gammaproteobacteria</taxon>
        <taxon>Pseudomonadales</taxon>
        <taxon>Pseudomonadaceae</taxon>
        <taxon>Pseudomonas</taxon>
    </lineage>
</organism>
<feature type="transmembrane region" description="Helical" evidence="10">
    <location>
        <begin position="775"/>
        <end position="799"/>
    </location>
</feature>
<dbReference type="InterPro" id="IPR011014">
    <property type="entry name" value="MscS_channel_TM-2"/>
</dbReference>
<dbReference type="PANTHER" id="PTHR30347">
    <property type="entry name" value="POTASSIUM CHANNEL RELATED"/>
    <property type="match status" value="1"/>
</dbReference>
<evidence type="ECO:0000259" key="15">
    <source>
        <dbReference type="Pfam" id="PF21082"/>
    </source>
</evidence>
<feature type="coiled-coil region" evidence="8">
    <location>
        <begin position="406"/>
        <end position="433"/>
    </location>
</feature>
<feature type="coiled-coil region" evidence="8">
    <location>
        <begin position="213"/>
        <end position="247"/>
    </location>
</feature>
<feature type="domain" description="Mechanosensitive ion channel inner membrane" evidence="13">
    <location>
        <begin position="490"/>
        <end position="805"/>
    </location>
</feature>
<dbReference type="InterPro" id="IPR006686">
    <property type="entry name" value="MscS_channel_CS"/>
</dbReference>
<dbReference type="InterPro" id="IPR011066">
    <property type="entry name" value="MscS_channel_C_sf"/>
</dbReference>
<feature type="domain" description="Mechanosensitive ion channel MscS C-terminal" evidence="15">
    <location>
        <begin position="982"/>
        <end position="1064"/>
    </location>
</feature>
<feature type="coiled-coil region" evidence="8">
    <location>
        <begin position="283"/>
        <end position="324"/>
    </location>
</feature>
<feature type="domain" description="Mechanosensitive ion channel MscS porin" evidence="14">
    <location>
        <begin position="36"/>
        <end position="270"/>
    </location>
</feature>
<evidence type="ECO:0000256" key="7">
    <source>
        <dbReference type="ARBA" id="ARBA00023136"/>
    </source>
</evidence>
<keyword evidence="6 10" id="KW-1133">Transmembrane helix</keyword>
<keyword evidence="3" id="KW-1003">Cell membrane</keyword>
<dbReference type="Pfam" id="PF21082">
    <property type="entry name" value="MS_channel_3rd"/>
    <property type="match status" value="1"/>
</dbReference>
<feature type="transmembrane region" description="Helical" evidence="10">
    <location>
        <begin position="819"/>
        <end position="846"/>
    </location>
</feature>
<evidence type="ECO:0000259" key="14">
    <source>
        <dbReference type="Pfam" id="PF12795"/>
    </source>
</evidence>
<feature type="region of interest" description="Disordered" evidence="9">
    <location>
        <begin position="146"/>
        <end position="178"/>
    </location>
</feature>
<dbReference type="InterPro" id="IPR049278">
    <property type="entry name" value="MS_channel_C"/>
</dbReference>
<evidence type="ECO:0000256" key="8">
    <source>
        <dbReference type="SAM" id="Coils"/>
    </source>
</evidence>